<dbReference type="AlphaFoldDB" id="A0A843YIR2"/>
<keyword evidence="2" id="KW-1185">Reference proteome</keyword>
<dbReference type="RefSeq" id="WP_153216057.1">
    <property type="nucleotide sequence ID" value="NZ_WIBF01000006.1"/>
</dbReference>
<dbReference type="EMBL" id="WIBF01000006">
    <property type="protein sequence ID" value="MQQ09113.1"/>
    <property type="molecule type" value="Genomic_DNA"/>
</dbReference>
<organism evidence="1 2">
    <name type="scientific">Tritonibacter litoralis</name>
    <dbReference type="NCBI Taxonomy" id="2662264"/>
    <lineage>
        <taxon>Bacteria</taxon>
        <taxon>Pseudomonadati</taxon>
        <taxon>Pseudomonadota</taxon>
        <taxon>Alphaproteobacteria</taxon>
        <taxon>Rhodobacterales</taxon>
        <taxon>Paracoccaceae</taxon>
        <taxon>Tritonibacter</taxon>
    </lineage>
</organism>
<proteinExistence type="predicted"/>
<comment type="caution">
    <text evidence="1">The sequence shown here is derived from an EMBL/GenBank/DDBJ whole genome shotgun (WGS) entry which is preliminary data.</text>
</comment>
<protein>
    <submittedName>
        <fullName evidence="1">Uncharacterized protein</fullName>
    </submittedName>
</protein>
<sequence length="136" mass="14764">MKTLPQHVTPIAISDARPGNIVTYRVGKKRAAHVGILTDLGIIHAWEHCGVTESPDHIRSVTSAWAIPCPSGCETGPKSLRLDDCLAVIYPDPNGYYAEISLLVDGSPLARSRHYTSQAQALAMLDPIYSNIETVE</sequence>
<accession>A0A843YIR2</accession>
<evidence type="ECO:0000313" key="2">
    <source>
        <dbReference type="Proteomes" id="UP000444174"/>
    </source>
</evidence>
<reference evidence="1 2" key="1">
    <citation type="submission" date="2019-10" db="EMBL/GenBank/DDBJ databases">
        <title>Epibacterium sp. nov., isolated from seawater.</title>
        <authorList>
            <person name="Zhang X."/>
            <person name="Li N."/>
        </authorList>
    </citation>
    <scope>NUCLEOTIDE SEQUENCE [LARGE SCALE GENOMIC DNA]</scope>
    <source>
        <strain evidence="1 2">SM1979</strain>
    </source>
</reference>
<dbReference type="Proteomes" id="UP000444174">
    <property type="component" value="Unassembled WGS sequence"/>
</dbReference>
<name>A0A843YIR2_9RHOB</name>
<evidence type="ECO:0000313" key="1">
    <source>
        <dbReference type="EMBL" id="MQQ09113.1"/>
    </source>
</evidence>
<gene>
    <name evidence="1" type="ORF">GFB49_11660</name>
</gene>